<dbReference type="Gene3D" id="1.10.10.10">
    <property type="entry name" value="Winged helix-like DNA-binding domain superfamily/Winged helix DNA-binding domain"/>
    <property type="match status" value="1"/>
</dbReference>
<sequence length="405" mass="41995">MARRETAAGPGSRALVVDLIRSSGPISRVELTEATGLTQPSISNIVRRLIDDGVVRETGATIATGGKPRTLLTINSRAVFGIGIQLGVENAVCIATDTTGGVFGRQLLDGAGSGEPQQVIERLARDYRGFLAGLGIDETRVAGLSIVTPGPIDLQRGLVIGPPSMQRWVDFPLRDALAELVSVPVLVDNDSAASALGEFWSRQISRDATYACIYMGSGIGAGIVAGGALYRGASSNPAELGHISIDAAGIECFCGNRGCLERYAAPPAVVAAARAHAALSRELGLDADTERSFDSIARAAVQGHPAALELVEASAGQLAVATLSLANLFDIDRMTLAGWGFAIAGSIYARAIRNALDQRAFARRAHSVTVELSSNPRDTAAVGAAALILQSSLAPGHGPSMIRSH</sequence>
<protein>
    <submittedName>
        <fullName evidence="2">ROK family transcriptional regulator</fullName>
    </submittedName>
</protein>
<dbReference type="SUPFAM" id="SSF53067">
    <property type="entry name" value="Actin-like ATPase domain"/>
    <property type="match status" value="1"/>
</dbReference>
<name>A0ABP4YQT9_9MICO</name>
<dbReference type="InterPro" id="IPR000600">
    <property type="entry name" value="ROK"/>
</dbReference>
<comment type="caution">
    <text evidence="2">The sequence shown here is derived from an EMBL/GenBank/DDBJ whole genome shotgun (WGS) entry which is preliminary data.</text>
</comment>
<organism evidence="2 3">
    <name type="scientific">Agromyces salentinus</name>
    <dbReference type="NCBI Taxonomy" id="269421"/>
    <lineage>
        <taxon>Bacteria</taxon>
        <taxon>Bacillati</taxon>
        <taxon>Actinomycetota</taxon>
        <taxon>Actinomycetes</taxon>
        <taxon>Micrococcales</taxon>
        <taxon>Microbacteriaceae</taxon>
        <taxon>Agromyces</taxon>
    </lineage>
</organism>
<dbReference type="RefSeq" id="WP_157425925.1">
    <property type="nucleotide sequence ID" value="NZ_BAAANK010000001.1"/>
</dbReference>
<dbReference type="PANTHER" id="PTHR18964:SF173">
    <property type="entry name" value="GLUCOKINASE"/>
    <property type="match status" value="1"/>
</dbReference>
<evidence type="ECO:0000313" key="2">
    <source>
        <dbReference type="EMBL" id="GAA1824526.1"/>
    </source>
</evidence>
<dbReference type="PANTHER" id="PTHR18964">
    <property type="entry name" value="ROK (REPRESSOR, ORF, KINASE) FAMILY"/>
    <property type="match status" value="1"/>
</dbReference>
<dbReference type="InterPro" id="IPR043129">
    <property type="entry name" value="ATPase_NBD"/>
</dbReference>
<dbReference type="InterPro" id="IPR036390">
    <property type="entry name" value="WH_DNA-bd_sf"/>
</dbReference>
<comment type="similarity">
    <text evidence="1">Belongs to the ROK (NagC/XylR) family.</text>
</comment>
<dbReference type="Gene3D" id="3.30.420.40">
    <property type="match status" value="2"/>
</dbReference>
<dbReference type="InterPro" id="IPR036388">
    <property type="entry name" value="WH-like_DNA-bd_sf"/>
</dbReference>
<gene>
    <name evidence="2" type="ORF">GCM10009750_04160</name>
</gene>
<dbReference type="PROSITE" id="PS01125">
    <property type="entry name" value="ROK"/>
    <property type="match status" value="1"/>
</dbReference>
<evidence type="ECO:0000256" key="1">
    <source>
        <dbReference type="ARBA" id="ARBA00006479"/>
    </source>
</evidence>
<proteinExistence type="inferred from homology"/>
<dbReference type="Pfam" id="PF13412">
    <property type="entry name" value="HTH_24"/>
    <property type="match status" value="1"/>
</dbReference>
<dbReference type="Proteomes" id="UP001501746">
    <property type="component" value="Unassembled WGS sequence"/>
</dbReference>
<reference evidence="3" key="1">
    <citation type="journal article" date="2019" name="Int. J. Syst. Evol. Microbiol.">
        <title>The Global Catalogue of Microorganisms (GCM) 10K type strain sequencing project: providing services to taxonomists for standard genome sequencing and annotation.</title>
        <authorList>
            <consortium name="The Broad Institute Genomics Platform"/>
            <consortium name="The Broad Institute Genome Sequencing Center for Infectious Disease"/>
            <person name="Wu L."/>
            <person name="Ma J."/>
        </authorList>
    </citation>
    <scope>NUCLEOTIDE SEQUENCE [LARGE SCALE GENOMIC DNA]</scope>
    <source>
        <strain evidence="3">JCM 14323</strain>
    </source>
</reference>
<dbReference type="Pfam" id="PF00480">
    <property type="entry name" value="ROK"/>
    <property type="match status" value="1"/>
</dbReference>
<dbReference type="SUPFAM" id="SSF46785">
    <property type="entry name" value="Winged helix' DNA-binding domain"/>
    <property type="match status" value="1"/>
</dbReference>
<evidence type="ECO:0000313" key="3">
    <source>
        <dbReference type="Proteomes" id="UP001501746"/>
    </source>
</evidence>
<keyword evidence="3" id="KW-1185">Reference proteome</keyword>
<accession>A0ABP4YQT9</accession>
<dbReference type="InterPro" id="IPR049874">
    <property type="entry name" value="ROK_cs"/>
</dbReference>
<dbReference type="EMBL" id="BAAANK010000001">
    <property type="protein sequence ID" value="GAA1824526.1"/>
    <property type="molecule type" value="Genomic_DNA"/>
</dbReference>